<dbReference type="AlphaFoldDB" id="A0A0F5QF00"/>
<reference evidence="1 2" key="1">
    <citation type="submission" date="2015-03" db="EMBL/GenBank/DDBJ databases">
        <authorList>
            <person name="Lepp D."/>
            <person name="Hassan Y.I."/>
            <person name="Li X.-Z."/>
            <person name="Zhou T."/>
        </authorList>
    </citation>
    <scope>NUCLEOTIDE SEQUENCE [LARGE SCALE GENOMIC DNA]</scope>
    <source>
        <strain evidence="1 2">E84</strain>
    </source>
</reference>
<dbReference type="InterPro" id="IPR045677">
    <property type="entry name" value="DUF6197"/>
</dbReference>
<keyword evidence="2" id="KW-1185">Reference proteome</keyword>
<comment type="caution">
    <text evidence="1">The sequence shown here is derived from an EMBL/GenBank/DDBJ whole genome shotgun (WGS) entry which is preliminary data.</text>
</comment>
<proteinExistence type="predicted"/>
<gene>
    <name evidence="1" type="ORF">WH87_04985</name>
</gene>
<name>A0A0F5QF00_9HYPH</name>
<accession>A0A0F5QF00</accession>
<sequence>MAMATVRENLIAARALIDTPEKWRHGSELATTRRRTILSALDEVTSDQATFEALTAQSPRGGLVFFNKAPGTTHSDIMALFDRAIGAQGDPA</sequence>
<organism evidence="1 2">
    <name type="scientific">Devosia epidermidihirudinis</name>
    <dbReference type="NCBI Taxonomy" id="1293439"/>
    <lineage>
        <taxon>Bacteria</taxon>
        <taxon>Pseudomonadati</taxon>
        <taxon>Pseudomonadota</taxon>
        <taxon>Alphaproteobacteria</taxon>
        <taxon>Hyphomicrobiales</taxon>
        <taxon>Devosiaceae</taxon>
        <taxon>Devosia</taxon>
    </lineage>
</organism>
<protein>
    <submittedName>
        <fullName evidence="1">Uncharacterized protein</fullName>
    </submittedName>
</protein>
<dbReference type="PATRIC" id="fig|1293439.3.peg.561"/>
<dbReference type="Pfam" id="PF19698">
    <property type="entry name" value="DUF6197"/>
    <property type="match status" value="1"/>
</dbReference>
<dbReference type="EMBL" id="LANJ01000011">
    <property type="protein sequence ID" value="KKC39547.1"/>
    <property type="molecule type" value="Genomic_DNA"/>
</dbReference>
<dbReference type="Proteomes" id="UP000033411">
    <property type="component" value="Unassembled WGS sequence"/>
</dbReference>
<evidence type="ECO:0000313" key="1">
    <source>
        <dbReference type="EMBL" id="KKC39547.1"/>
    </source>
</evidence>
<evidence type="ECO:0000313" key="2">
    <source>
        <dbReference type="Proteomes" id="UP000033411"/>
    </source>
</evidence>
<dbReference type="STRING" id="1293439.WH87_04985"/>